<proteinExistence type="predicted"/>
<keyword evidence="2" id="KW-1185">Reference proteome</keyword>
<organism evidence="1 2">
    <name type="scientific">Pluteus cervinus</name>
    <dbReference type="NCBI Taxonomy" id="181527"/>
    <lineage>
        <taxon>Eukaryota</taxon>
        <taxon>Fungi</taxon>
        <taxon>Dikarya</taxon>
        <taxon>Basidiomycota</taxon>
        <taxon>Agaricomycotina</taxon>
        <taxon>Agaricomycetes</taxon>
        <taxon>Agaricomycetidae</taxon>
        <taxon>Agaricales</taxon>
        <taxon>Pluteineae</taxon>
        <taxon>Pluteaceae</taxon>
        <taxon>Pluteus</taxon>
    </lineage>
</organism>
<sequence>MFSKLSSALCFTLFLVLVSAQVISKTTDEKTTSPTSDLPAGRPLPHTIITLSDVGNDFATQPTAASVSQFLDAHNGYRSQFGARNITYNSGLFQGTYNWAIQCKFLHSAPNGAYGEDLYAATYSNTNYYSATYSWVVTEYPKYNYSTPGFSEATGHFTQVVWLSTTGVACATALCPANTIFSGYQAYFIVCRYSPAGNVQGQFPQNVRRLGTAVSKHVEGAQQFVADPSDSTADPGSSTQPGGDRSIGSPEISTDSTTTDASIGSSTSPDQSSPAGF</sequence>
<gene>
    <name evidence="1" type="ORF">BDN72DRAFT_824640</name>
</gene>
<protein>
    <submittedName>
        <fullName evidence="1">PR-1-like protein</fullName>
    </submittedName>
</protein>
<evidence type="ECO:0000313" key="1">
    <source>
        <dbReference type="EMBL" id="TFK65338.1"/>
    </source>
</evidence>
<dbReference type="Proteomes" id="UP000308600">
    <property type="component" value="Unassembled WGS sequence"/>
</dbReference>
<accession>A0ACD3AI22</accession>
<name>A0ACD3AI22_9AGAR</name>
<dbReference type="EMBL" id="ML208440">
    <property type="protein sequence ID" value="TFK65338.1"/>
    <property type="molecule type" value="Genomic_DNA"/>
</dbReference>
<evidence type="ECO:0000313" key="2">
    <source>
        <dbReference type="Proteomes" id="UP000308600"/>
    </source>
</evidence>
<reference evidence="1 2" key="1">
    <citation type="journal article" date="2019" name="Nat. Ecol. Evol.">
        <title>Megaphylogeny resolves global patterns of mushroom evolution.</title>
        <authorList>
            <person name="Varga T."/>
            <person name="Krizsan K."/>
            <person name="Foldi C."/>
            <person name="Dima B."/>
            <person name="Sanchez-Garcia M."/>
            <person name="Sanchez-Ramirez S."/>
            <person name="Szollosi G.J."/>
            <person name="Szarkandi J.G."/>
            <person name="Papp V."/>
            <person name="Albert L."/>
            <person name="Andreopoulos W."/>
            <person name="Angelini C."/>
            <person name="Antonin V."/>
            <person name="Barry K.W."/>
            <person name="Bougher N.L."/>
            <person name="Buchanan P."/>
            <person name="Buyck B."/>
            <person name="Bense V."/>
            <person name="Catcheside P."/>
            <person name="Chovatia M."/>
            <person name="Cooper J."/>
            <person name="Damon W."/>
            <person name="Desjardin D."/>
            <person name="Finy P."/>
            <person name="Geml J."/>
            <person name="Haridas S."/>
            <person name="Hughes K."/>
            <person name="Justo A."/>
            <person name="Karasinski D."/>
            <person name="Kautmanova I."/>
            <person name="Kiss B."/>
            <person name="Kocsube S."/>
            <person name="Kotiranta H."/>
            <person name="LaButti K.M."/>
            <person name="Lechner B.E."/>
            <person name="Liimatainen K."/>
            <person name="Lipzen A."/>
            <person name="Lukacs Z."/>
            <person name="Mihaltcheva S."/>
            <person name="Morgado L.N."/>
            <person name="Niskanen T."/>
            <person name="Noordeloos M.E."/>
            <person name="Ohm R.A."/>
            <person name="Ortiz-Santana B."/>
            <person name="Ovrebo C."/>
            <person name="Racz N."/>
            <person name="Riley R."/>
            <person name="Savchenko A."/>
            <person name="Shiryaev A."/>
            <person name="Soop K."/>
            <person name="Spirin V."/>
            <person name="Szebenyi C."/>
            <person name="Tomsovsky M."/>
            <person name="Tulloss R.E."/>
            <person name="Uehling J."/>
            <person name="Grigoriev I.V."/>
            <person name="Vagvolgyi C."/>
            <person name="Papp T."/>
            <person name="Martin F.M."/>
            <person name="Miettinen O."/>
            <person name="Hibbett D.S."/>
            <person name="Nagy L.G."/>
        </authorList>
    </citation>
    <scope>NUCLEOTIDE SEQUENCE [LARGE SCALE GENOMIC DNA]</scope>
    <source>
        <strain evidence="1 2">NL-1719</strain>
    </source>
</reference>